<organism evidence="2">
    <name type="scientific">bioreactor metagenome</name>
    <dbReference type="NCBI Taxonomy" id="1076179"/>
    <lineage>
        <taxon>unclassified sequences</taxon>
        <taxon>metagenomes</taxon>
        <taxon>ecological metagenomes</taxon>
    </lineage>
</organism>
<gene>
    <name evidence="2" type="ORF">SDC9_144585</name>
</gene>
<name>A0A645E9V6_9ZZZZ</name>
<accession>A0A645E9V6</accession>
<keyword evidence="1" id="KW-0472">Membrane</keyword>
<feature type="transmembrane region" description="Helical" evidence="1">
    <location>
        <begin position="38"/>
        <end position="57"/>
    </location>
</feature>
<comment type="caution">
    <text evidence="2">The sequence shown here is derived from an EMBL/GenBank/DDBJ whole genome shotgun (WGS) entry which is preliminary data.</text>
</comment>
<proteinExistence type="predicted"/>
<dbReference type="AlphaFoldDB" id="A0A645E9V6"/>
<sequence length="215" mass="24734">MQLKIYQRLNQILLGLIIITLAIIGVIIFNFGKLDGTAKILIVIGFFVFTLVAILGFKTLEYNWDKYLIQKMILRGQVALAEIKSANPLYQIKDSSSKFYRLFQVEVVMKDLELQNVNLTVYEKFNINVRSIPNGNVYITYDAKKPNRLFIIPNGMIARFPSIAPIISFYENAGLKLKYLDVLDDEGLVIRTFKESLKIFDNQKNSEVKPQTEKQ</sequence>
<dbReference type="EMBL" id="VSSQ01043698">
    <property type="protein sequence ID" value="MPM97412.1"/>
    <property type="molecule type" value="Genomic_DNA"/>
</dbReference>
<reference evidence="2" key="1">
    <citation type="submission" date="2019-08" db="EMBL/GenBank/DDBJ databases">
        <authorList>
            <person name="Kucharzyk K."/>
            <person name="Murdoch R.W."/>
            <person name="Higgins S."/>
            <person name="Loffler F."/>
        </authorList>
    </citation>
    <scope>NUCLEOTIDE SEQUENCE</scope>
</reference>
<feature type="transmembrane region" description="Helical" evidence="1">
    <location>
        <begin position="12"/>
        <end position="32"/>
    </location>
</feature>
<evidence type="ECO:0000313" key="2">
    <source>
        <dbReference type="EMBL" id="MPM97412.1"/>
    </source>
</evidence>
<protein>
    <submittedName>
        <fullName evidence="2">Uncharacterized protein</fullName>
    </submittedName>
</protein>
<keyword evidence="1" id="KW-0812">Transmembrane</keyword>
<keyword evidence="1" id="KW-1133">Transmembrane helix</keyword>
<evidence type="ECO:0000256" key="1">
    <source>
        <dbReference type="SAM" id="Phobius"/>
    </source>
</evidence>